<comment type="caution">
    <text evidence="1">The sequence shown here is derived from an EMBL/GenBank/DDBJ whole genome shotgun (WGS) entry which is preliminary data.</text>
</comment>
<sequence>MRKSSGKETAKAVKRTLAYRSIFEYPVSFYQLSTFLISNKPVDGKKLKESLNCLIKEGWARRRYGKYEINREKYTNWLWKYKHANRILKENSELIKFLGGIPWIKMIAVTGSLAAYNPEKDSDIDIMIITGKNRVWLTRGFVATILKILKKHPEYDGQPGSFCTNLFLDETKMAWDKDKRNIFVASDIVMMHPVVDKSDTYLQFMKDNNWVSEYFPNFKINYPTKIKRRSSGILLNALEKIAKKSQMVYMKKKVTTEVLKSHIIHFKKNDNSPRIVEAYKAALKKLKISG</sequence>
<proteinExistence type="predicted"/>
<name>A0A0G0VPE7_UNCKA</name>
<dbReference type="AlphaFoldDB" id="A0A0G0VPE7"/>
<protein>
    <recommendedName>
        <fullName evidence="3">Polymerase nucleotidyl transferase domain-containing protein</fullName>
    </recommendedName>
</protein>
<gene>
    <name evidence="1" type="ORF">UU55_C0010G0031</name>
</gene>
<reference evidence="1 2" key="1">
    <citation type="journal article" date="2015" name="Nature">
        <title>rRNA introns, odd ribosomes, and small enigmatic genomes across a large radiation of phyla.</title>
        <authorList>
            <person name="Brown C.T."/>
            <person name="Hug L.A."/>
            <person name="Thomas B.C."/>
            <person name="Sharon I."/>
            <person name="Castelle C.J."/>
            <person name="Singh A."/>
            <person name="Wilkins M.J."/>
            <person name="Williams K.H."/>
            <person name="Banfield J.F."/>
        </authorList>
    </citation>
    <scope>NUCLEOTIDE SEQUENCE [LARGE SCALE GENOMIC DNA]</scope>
</reference>
<evidence type="ECO:0008006" key="3">
    <source>
        <dbReference type="Google" id="ProtNLM"/>
    </source>
</evidence>
<organism evidence="1 2">
    <name type="scientific">candidate division WWE3 bacterium GW2011_GWC2_41_23</name>
    <dbReference type="NCBI Taxonomy" id="1619123"/>
    <lineage>
        <taxon>Bacteria</taxon>
        <taxon>Katanobacteria</taxon>
    </lineage>
</organism>
<dbReference type="PATRIC" id="fig|1619123.3.peg.651"/>
<dbReference type="InterPro" id="IPR043519">
    <property type="entry name" value="NT_sf"/>
</dbReference>
<evidence type="ECO:0000313" key="1">
    <source>
        <dbReference type="EMBL" id="KKS02835.1"/>
    </source>
</evidence>
<dbReference type="EMBL" id="LCBB01000010">
    <property type="protein sequence ID" value="KKS02835.1"/>
    <property type="molecule type" value="Genomic_DNA"/>
</dbReference>
<dbReference type="Gene3D" id="3.30.460.10">
    <property type="entry name" value="Beta Polymerase, domain 2"/>
    <property type="match status" value="1"/>
</dbReference>
<dbReference type="Proteomes" id="UP000033947">
    <property type="component" value="Unassembled WGS sequence"/>
</dbReference>
<evidence type="ECO:0000313" key="2">
    <source>
        <dbReference type="Proteomes" id="UP000033947"/>
    </source>
</evidence>
<accession>A0A0G0VPE7</accession>
<dbReference type="SUPFAM" id="SSF81301">
    <property type="entry name" value="Nucleotidyltransferase"/>
    <property type="match status" value="1"/>
</dbReference>